<dbReference type="InterPro" id="IPR053950">
    <property type="entry name" value="CAP_N"/>
</dbReference>
<dbReference type="Pfam" id="PF01213">
    <property type="entry name" value="CAP_N-CM"/>
    <property type="match status" value="1"/>
</dbReference>
<dbReference type="InterPro" id="IPR013992">
    <property type="entry name" value="Adenylate_cyclase-assoc_CAP_N"/>
</dbReference>
<gene>
    <name evidence="3" type="ORF">GP486_002454</name>
</gene>
<accession>A0A9P8LEY9</accession>
<dbReference type="GO" id="GO:0005737">
    <property type="term" value="C:cytoplasm"/>
    <property type="evidence" value="ECO:0007669"/>
    <property type="project" value="TreeGrafter"/>
</dbReference>
<dbReference type="InterPro" id="IPR036222">
    <property type="entry name" value="CAP_N_sf"/>
</dbReference>
<evidence type="ECO:0000313" key="4">
    <source>
        <dbReference type="Proteomes" id="UP000750711"/>
    </source>
</evidence>
<protein>
    <recommendedName>
        <fullName evidence="2">CAP N-terminal domain-containing protein</fullName>
    </recommendedName>
</protein>
<dbReference type="SUPFAM" id="SSF101278">
    <property type="entry name" value="N-terminal domain of adenylylcyclase associated protein, CAP"/>
    <property type="match status" value="1"/>
</dbReference>
<keyword evidence="4" id="KW-1185">Reference proteome</keyword>
<comment type="caution">
    <text evidence="3">The sequence shown here is derived from an EMBL/GenBank/DDBJ whole genome shotgun (WGS) entry which is preliminary data.</text>
</comment>
<dbReference type="GO" id="GO:0007015">
    <property type="term" value="P:actin filament organization"/>
    <property type="evidence" value="ECO:0007669"/>
    <property type="project" value="TreeGrafter"/>
</dbReference>
<dbReference type="GO" id="GO:0019933">
    <property type="term" value="P:cAMP-mediated signaling"/>
    <property type="evidence" value="ECO:0007669"/>
    <property type="project" value="TreeGrafter"/>
</dbReference>
<dbReference type="Pfam" id="PF21938">
    <property type="entry name" value="CAP_N"/>
    <property type="match status" value="1"/>
</dbReference>
<feature type="domain" description="CAP N-terminal" evidence="2">
    <location>
        <begin position="111"/>
        <end position="179"/>
    </location>
</feature>
<dbReference type="Proteomes" id="UP000750711">
    <property type="component" value="Unassembled WGS sequence"/>
</dbReference>
<reference evidence="3" key="1">
    <citation type="submission" date="2021-03" db="EMBL/GenBank/DDBJ databases">
        <title>Comparative genomics and phylogenomic investigation of the class Geoglossomycetes provide insights into ecological specialization and systematics.</title>
        <authorList>
            <person name="Melie T."/>
            <person name="Pirro S."/>
            <person name="Miller A.N."/>
            <person name="Quandt A."/>
        </authorList>
    </citation>
    <scope>NUCLEOTIDE SEQUENCE</scope>
    <source>
        <strain evidence="3">CAQ_001_2017</strain>
    </source>
</reference>
<dbReference type="GO" id="GO:0008179">
    <property type="term" value="F:adenylate cyclase binding"/>
    <property type="evidence" value="ECO:0007669"/>
    <property type="project" value="TreeGrafter"/>
</dbReference>
<dbReference type="InterPro" id="IPR001837">
    <property type="entry name" value="Adenylate_cyclase-assoc_CAP"/>
</dbReference>
<organism evidence="3 4">
    <name type="scientific">Trichoglossum hirsutum</name>
    <dbReference type="NCBI Taxonomy" id="265104"/>
    <lineage>
        <taxon>Eukaryota</taxon>
        <taxon>Fungi</taxon>
        <taxon>Dikarya</taxon>
        <taxon>Ascomycota</taxon>
        <taxon>Pezizomycotina</taxon>
        <taxon>Geoglossomycetes</taxon>
        <taxon>Geoglossales</taxon>
        <taxon>Geoglossaceae</taxon>
        <taxon>Trichoglossum</taxon>
    </lineage>
</organism>
<proteinExistence type="predicted"/>
<dbReference type="InterPro" id="IPR018106">
    <property type="entry name" value="CAP_CS_N"/>
</dbReference>
<evidence type="ECO:0000313" key="3">
    <source>
        <dbReference type="EMBL" id="KAH0562976.1"/>
    </source>
</evidence>
<dbReference type="PANTHER" id="PTHR10652">
    <property type="entry name" value="ADENYLYL CYCLASE-ASSOCIATED PROTEIN"/>
    <property type="match status" value="1"/>
</dbReference>
<dbReference type="AlphaFoldDB" id="A0A9P8LEY9"/>
<dbReference type="PANTHER" id="PTHR10652:SF0">
    <property type="entry name" value="ADENYLYL CYCLASE-ASSOCIATED PROTEIN"/>
    <property type="match status" value="1"/>
</dbReference>
<evidence type="ECO:0000259" key="2">
    <source>
        <dbReference type="Pfam" id="PF21938"/>
    </source>
</evidence>
<dbReference type="EMBL" id="JAGHQM010000273">
    <property type="protein sequence ID" value="KAH0562976.1"/>
    <property type="molecule type" value="Genomic_DNA"/>
</dbReference>
<feature type="compositionally biased region" description="Low complexity" evidence="1">
    <location>
        <begin position="45"/>
        <end position="68"/>
    </location>
</feature>
<feature type="region of interest" description="Disordered" evidence="1">
    <location>
        <begin position="45"/>
        <end position="80"/>
    </location>
</feature>
<dbReference type="Gene3D" id="1.25.40.330">
    <property type="entry name" value="Adenylate cyclase-associated CAP, N-terminal domain"/>
    <property type="match status" value="1"/>
</dbReference>
<dbReference type="PROSITE" id="PS01088">
    <property type="entry name" value="CAP_1"/>
    <property type="match status" value="1"/>
</dbReference>
<name>A0A9P8LEY9_9PEZI</name>
<dbReference type="GO" id="GO:0003779">
    <property type="term" value="F:actin binding"/>
    <property type="evidence" value="ECO:0007669"/>
    <property type="project" value="InterPro"/>
</dbReference>
<sequence>MRDSGSAIPECTVLISLVSRLEAATSRLEDIAQATIDPSAATNGSLAAPAAGAPPIGQRAQSAPIPSIQAPPPPEPLPQAIKSFDRVIDGEVQKYVSLSEGLGGLLAEQAHLQKQMGIVNDIREANRGSPLFNHLSTVSEGISALAWVTYEPKPATYLTEILEGAQFYGNRVLKEYKEKYVHSY</sequence>
<evidence type="ECO:0000256" key="1">
    <source>
        <dbReference type="SAM" id="MobiDB-lite"/>
    </source>
</evidence>